<sequence>IHKYFRDNNTQLIKNNNTFKCPSSYISLNDQCYYTHQYFVDNLSKAEQLCQIHNGILTTFQTHESGNVNLMMVLNGSSGRALNDIKLELFFYHLENTIYRNSTQTLRMKKHLLRLILDNKQLTTNDRSRECVLRYYASTSGSFTTLYRCQEAGHPVCIADMIQKDIKIDTKNESISTTSLSMIVVENKTESNKSISELFVNDCKNCTADEDLYNNETNRTDTIYELDAISKTHFVRRYTFILVMIFVCIVFLLVVITGVLCCFRQHKSYSFNTPSTRSSTQSPTVTVVYTRMKTKQQSKKLHIKTNHQQSSELLLDDTIDLISNVQLSTVANETQNTEKLL</sequence>
<comment type="caution">
    <text evidence="2">The sequence shown here is derived from an EMBL/GenBank/DDBJ whole genome shotgun (WGS) entry which is preliminary data.</text>
</comment>
<proteinExistence type="predicted"/>
<evidence type="ECO:0000313" key="3">
    <source>
        <dbReference type="EMBL" id="CAF4454621.1"/>
    </source>
</evidence>
<keyword evidence="1" id="KW-1133">Transmembrane helix</keyword>
<evidence type="ECO:0000313" key="4">
    <source>
        <dbReference type="Proteomes" id="UP000663829"/>
    </source>
</evidence>
<dbReference type="EMBL" id="CAJNOQ010032477">
    <property type="protein sequence ID" value="CAF1585263.1"/>
    <property type="molecule type" value="Genomic_DNA"/>
</dbReference>
<dbReference type="EMBL" id="CAJOBC010098513">
    <property type="protein sequence ID" value="CAF4454621.1"/>
    <property type="molecule type" value="Genomic_DNA"/>
</dbReference>
<keyword evidence="4" id="KW-1185">Reference proteome</keyword>
<protein>
    <recommendedName>
        <fullName evidence="5">C-type lectin domain-containing protein</fullName>
    </recommendedName>
</protein>
<dbReference type="Proteomes" id="UP000681722">
    <property type="component" value="Unassembled WGS sequence"/>
</dbReference>
<feature type="transmembrane region" description="Helical" evidence="1">
    <location>
        <begin position="238"/>
        <end position="263"/>
    </location>
</feature>
<name>A0A815ZIL1_9BILA</name>
<keyword evidence="1" id="KW-0472">Membrane</keyword>
<feature type="non-terminal residue" evidence="2">
    <location>
        <position position="1"/>
    </location>
</feature>
<dbReference type="AlphaFoldDB" id="A0A815ZIL1"/>
<evidence type="ECO:0008006" key="5">
    <source>
        <dbReference type="Google" id="ProtNLM"/>
    </source>
</evidence>
<keyword evidence="1" id="KW-0812">Transmembrane</keyword>
<evidence type="ECO:0000256" key="1">
    <source>
        <dbReference type="SAM" id="Phobius"/>
    </source>
</evidence>
<accession>A0A815ZIL1</accession>
<evidence type="ECO:0000313" key="2">
    <source>
        <dbReference type="EMBL" id="CAF1585263.1"/>
    </source>
</evidence>
<reference evidence="2" key="1">
    <citation type="submission" date="2021-02" db="EMBL/GenBank/DDBJ databases">
        <authorList>
            <person name="Nowell W R."/>
        </authorList>
    </citation>
    <scope>NUCLEOTIDE SEQUENCE</scope>
</reference>
<dbReference type="Proteomes" id="UP000663829">
    <property type="component" value="Unassembled WGS sequence"/>
</dbReference>
<dbReference type="InterPro" id="IPR016187">
    <property type="entry name" value="CTDL_fold"/>
</dbReference>
<dbReference type="SUPFAM" id="SSF56436">
    <property type="entry name" value="C-type lectin-like"/>
    <property type="match status" value="1"/>
</dbReference>
<organism evidence="2 4">
    <name type="scientific">Didymodactylos carnosus</name>
    <dbReference type="NCBI Taxonomy" id="1234261"/>
    <lineage>
        <taxon>Eukaryota</taxon>
        <taxon>Metazoa</taxon>
        <taxon>Spiralia</taxon>
        <taxon>Gnathifera</taxon>
        <taxon>Rotifera</taxon>
        <taxon>Eurotatoria</taxon>
        <taxon>Bdelloidea</taxon>
        <taxon>Philodinida</taxon>
        <taxon>Philodinidae</taxon>
        <taxon>Didymodactylos</taxon>
    </lineage>
</organism>
<gene>
    <name evidence="2" type="ORF">GPM918_LOCUS41376</name>
    <name evidence="3" type="ORF">SRO942_LOCUS42420</name>
</gene>